<feature type="compositionally biased region" description="Polar residues" evidence="11">
    <location>
        <begin position="621"/>
        <end position="636"/>
    </location>
</feature>
<evidence type="ECO:0000256" key="11">
    <source>
        <dbReference type="SAM" id="MobiDB-lite"/>
    </source>
</evidence>
<evidence type="ECO:0000256" key="10">
    <source>
        <dbReference type="RuleBase" id="RU361129"/>
    </source>
</evidence>
<dbReference type="Gene3D" id="1.10.10.60">
    <property type="entry name" value="Homeodomain-like"/>
    <property type="match status" value="1"/>
</dbReference>
<dbReference type="PROSITE" id="PS50071">
    <property type="entry name" value="HOMEOBOX_2"/>
    <property type="match status" value="1"/>
</dbReference>
<dbReference type="InterPro" id="IPR009057">
    <property type="entry name" value="Homeodomain-like_sf"/>
</dbReference>
<dbReference type="Pfam" id="PF02376">
    <property type="entry name" value="CUT"/>
    <property type="match status" value="1"/>
</dbReference>
<evidence type="ECO:0000256" key="2">
    <source>
        <dbReference type="ARBA" id="ARBA00008190"/>
    </source>
</evidence>
<dbReference type="Proteomes" id="UP000267096">
    <property type="component" value="Unassembled WGS sequence"/>
</dbReference>
<evidence type="ECO:0000313" key="16">
    <source>
        <dbReference type="WBParaSite" id="ASIM_0001287801-mRNA-1"/>
    </source>
</evidence>
<keyword evidence="4 8" id="KW-0238">DNA-binding</keyword>
<dbReference type="FunFam" id="1.10.260.40:FF:000005">
    <property type="entry name" value="One cut domain family member"/>
    <property type="match status" value="1"/>
</dbReference>
<comment type="similarity">
    <text evidence="2 10">Belongs to the CUT homeobox family.</text>
</comment>
<dbReference type="SUPFAM" id="SSF47413">
    <property type="entry name" value="lambda repressor-like DNA-binding domains"/>
    <property type="match status" value="1"/>
</dbReference>
<proteinExistence type="inferred from homology"/>
<dbReference type="CDD" id="cd00086">
    <property type="entry name" value="homeodomain"/>
    <property type="match status" value="1"/>
</dbReference>
<evidence type="ECO:0000256" key="3">
    <source>
        <dbReference type="ARBA" id="ARBA00023015"/>
    </source>
</evidence>
<comment type="subcellular location">
    <subcellularLocation>
        <location evidence="1 8 9">Nucleus</location>
    </subcellularLocation>
</comment>
<dbReference type="Gene3D" id="1.10.260.40">
    <property type="entry name" value="lambda repressor-like DNA-binding domains"/>
    <property type="match status" value="1"/>
</dbReference>
<dbReference type="PROSITE" id="PS51042">
    <property type="entry name" value="CUT"/>
    <property type="match status" value="1"/>
</dbReference>
<feature type="domain" description="CUT" evidence="13">
    <location>
        <begin position="385"/>
        <end position="471"/>
    </location>
</feature>
<keyword evidence="3 10" id="KW-0805">Transcription regulation</keyword>
<feature type="compositionally biased region" description="Low complexity" evidence="11">
    <location>
        <begin position="378"/>
        <end position="389"/>
    </location>
</feature>
<feature type="region of interest" description="Disordered" evidence="11">
    <location>
        <begin position="371"/>
        <end position="393"/>
    </location>
</feature>
<evidence type="ECO:0000256" key="7">
    <source>
        <dbReference type="ARBA" id="ARBA00023242"/>
    </source>
</evidence>
<dbReference type="PANTHER" id="PTHR14057">
    <property type="entry name" value="TRANSCRIPTION FACTOR ONECUT"/>
    <property type="match status" value="1"/>
</dbReference>
<dbReference type="GO" id="GO:0005634">
    <property type="term" value="C:nucleus"/>
    <property type="evidence" value="ECO:0007669"/>
    <property type="project" value="UniProtKB-SubCell"/>
</dbReference>
<sequence length="643" mass="70615">MEALESGPMTSSTCDPLLSAALSSRSPAIPSTHATDDYHHHSHMSGTAETSTCYHLLNGSGRLSPSTQVSTACGVSNAVASVTASVFNQYTTLQPLQPLPPISTVTNSSSSSSSDKFGGTRSTSPQSVSETRCTNDTATTPNALFFQHHQQQQQQAHSPQHSANTSPVALTFQTFAYNVNIKYEYDMKSEQDSSDEQLQPQQATVPPSSSSSSPVQQSPPSQQQHSNVSDLSVVVNGDNATNVASSEIVPHPHRTAAAAATTMTTTANAVSTEYATVAVTLPQQLQQQLAEPFSPSQSPYVPPSYSSIIELRCSSAKDDDKLCFGSTANSFDTFATATDLLEASSIDNNNDTVSTLDHFLKLFHEFNVSSPLRERSAPPSGGSPDSGGSDMDELNTKDLAQRISAELKRYSIPQAIFAQRVLCRSQGTLSDLLRNPKPWSKLKSGRETFRRMAKWLQEPEFQRMSALRLAGSLKLDLRLMEACPSINLDPGTEACIGLIPALEGMDKWMDMIIFLTERTLHYHSACKRKEEQQVNGSVQPSAPKKPRLVFTDIQRRTLQAIFKETKRPSREMQLTISQQLQLDPTTVANFFMNARRRGHDRTRQEEEQQQQQTHSLLNNNDQQQHEVNSQIHSSAQPVVFEQL</sequence>
<dbReference type="SMART" id="SM01109">
    <property type="entry name" value="CUT"/>
    <property type="match status" value="1"/>
</dbReference>
<gene>
    <name evidence="14" type="ORF">ASIM_LOCUS12344</name>
</gene>
<dbReference type="SMART" id="SM00389">
    <property type="entry name" value="HOX"/>
    <property type="match status" value="1"/>
</dbReference>
<dbReference type="FunFam" id="1.10.10.60:FF:000054">
    <property type="entry name" value="One cut domain family member"/>
    <property type="match status" value="1"/>
</dbReference>
<feature type="region of interest" description="Disordered" evidence="11">
    <location>
        <begin position="188"/>
        <end position="228"/>
    </location>
</feature>
<evidence type="ECO:0000259" key="12">
    <source>
        <dbReference type="PROSITE" id="PS50071"/>
    </source>
</evidence>
<keyword evidence="5 8" id="KW-0371">Homeobox</keyword>
<dbReference type="AlphaFoldDB" id="A0A0M3JX25"/>
<reference evidence="14 15" key="2">
    <citation type="submission" date="2018-11" db="EMBL/GenBank/DDBJ databases">
        <authorList>
            <consortium name="Pathogen Informatics"/>
        </authorList>
    </citation>
    <scope>NUCLEOTIDE SEQUENCE [LARGE SCALE GENOMIC DNA]</scope>
</reference>
<dbReference type="InterPro" id="IPR003350">
    <property type="entry name" value="CUT_dom"/>
</dbReference>
<dbReference type="Pfam" id="PF00046">
    <property type="entry name" value="Homeodomain"/>
    <property type="match status" value="1"/>
</dbReference>
<dbReference type="GO" id="GO:0000978">
    <property type="term" value="F:RNA polymerase II cis-regulatory region sequence-specific DNA binding"/>
    <property type="evidence" value="ECO:0007669"/>
    <property type="project" value="TreeGrafter"/>
</dbReference>
<evidence type="ECO:0000256" key="4">
    <source>
        <dbReference type="ARBA" id="ARBA00023125"/>
    </source>
</evidence>
<evidence type="ECO:0000256" key="6">
    <source>
        <dbReference type="ARBA" id="ARBA00023163"/>
    </source>
</evidence>
<dbReference type="PANTHER" id="PTHR14057:SF47">
    <property type="entry name" value="HOMEOBOX PROTEIN ONECUT"/>
    <property type="match status" value="1"/>
</dbReference>
<keyword evidence="7 8" id="KW-0539">Nucleus</keyword>
<keyword evidence="15" id="KW-1185">Reference proteome</keyword>
<feature type="compositionally biased region" description="Polar residues" evidence="11">
    <location>
        <begin position="120"/>
        <end position="137"/>
    </location>
</feature>
<dbReference type="GO" id="GO:0000981">
    <property type="term" value="F:DNA-binding transcription factor activity, RNA polymerase II-specific"/>
    <property type="evidence" value="ECO:0007669"/>
    <property type="project" value="TreeGrafter"/>
</dbReference>
<dbReference type="WBParaSite" id="ASIM_0001287801-mRNA-1">
    <property type="protein sequence ID" value="ASIM_0001287801-mRNA-1"/>
    <property type="gene ID" value="ASIM_0001287801"/>
</dbReference>
<evidence type="ECO:0000313" key="15">
    <source>
        <dbReference type="Proteomes" id="UP000267096"/>
    </source>
</evidence>
<feature type="domain" description="Homeobox" evidence="12">
    <location>
        <begin position="541"/>
        <end position="601"/>
    </location>
</feature>
<organism evidence="16">
    <name type="scientific">Anisakis simplex</name>
    <name type="common">Herring worm</name>
    <dbReference type="NCBI Taxonomy" id="6269"/>
    <lineage>
        <taxon>Eukaryota</taxon>
        <taxon>Metazoa</taxon>
        <taxon>Ecdysozoa</taxon>
        <taxon>Nematoda</taxon>
        <taxon>Chromadorea</taxon>
        <taxon>Rhabditida</taxon>
        <taxon>Spirurina</taxon>
        <taxon>Ascaridomorpha</taxon>
        <taxon>Ascaridoidea</taxon>
        <taxon>Anisakidae</taxon>
        <taxon>Anisakis</taxon>
        <taxon>Anisakis simplex complex</taxon>
    </lineage>
</organism>
<feature type="DNA-binding region" description="Homeobox" evidence="8">
    <location>
        <begin position="543"/>
        <end position="602"/>
    </location>
</feature>
<feature type="region of interest" description="Disordered" evidence="11">
    <location>
        <begin position="96"/>
        <end position="137"/>
    </location>
</feature>
<dbReference type="InterPro" id="IPR001356">
    <property type="entry name" value="HD"/>
</dbReference>
<dbReference type="SUPFAM" id="SSF46689">
    <property type="entry name" value="Homeodomain-like"/>
    <property type="match status" value="1"/>
</dbReference>
<dbReference type="EMBL" id="UYRR01031172">
    <property type="protein sequence ID" value="VDK47142.1"/>
    <property type="molecule type" value="Genomic_DNA"/>
</dbReference>
<evidence type="ECO:0000256" key="8">
    <source>
        <dbReference type="PROSITE-ProRule" id="PRU00108"/>
    </source>
</evidence>
<feature type="region of interest" description="Disordered" evidence="11">
    <location>
        <begin position="621"/>
        <end position="643"/>
    </location>
</feature>
<evidence type="ECO:0000259" key="13">
    <source>
        <dbReference type="PROSITE" id="PS51042"/>
    </source>
</evidence>
<evidence type="ECO:0000256" key="5">
    <source>
        <dbReference type="ARBA" id="ARBA00023155"/>
    </source>
</evidence>
<dbReference type="OrthoDB" id="10068888at2759"/>
<protein>
    <recommendedName>
        <fullName evidence="10">One cut domain family member</fullName>
    </recommendedName>
</protein>
<dbReference type="InterPro" id="IPR010982">
    <property type="entry name" value="Lambda_DNA-bd_dom_sf"/>
</dbReference>
<name>A0A0M3JX25_ANISI</name>
<reference evidence="16" key="1">
    <citation type="submission" date="2017-02" db="UniProtKB">
        <authorList>
            <consortium name="WormBaseParasite"/>
        </authorList>
    </citation>
    <scope>IDENTIFICATION</scope>
</reference>
<accession>A0A0M3JX25</accession>
<feature type="compositionally biased region" description="Low complexity" evidence="11">
    <location>
        <begin position="199"/>
        <end position="228"/>
    </location>
</feature>
<dbReference type="InterPro" id="IPR051649">
    <property type="entry name" value="CUT_Homeobox"/>
</dbReference>
<evidence type="ECO:0000256" key="1">
    <source>
        <dbReference type="ARBA" id="ARBA00004123"/>
    </source>
</evidence>
<keyword evidence="6 10" id="KW-0804">Transcription</keyword>
<evidence type="ECO:0000256" key="9">
    <source>
        <dbReference type="RuleBase" id="RU000682"/>
    </source>
</evidence>
<evidence type="ECO:0000313" key="14">
    <source>
        <dbReference type="EMBL" id="VDK47142.1"/>
    </source>
</evidence>